<dbReference type="Pfam" id="PF18972">
    <property type="entry name" value="Wheel"/>
    <property type="match status" value="1"/>
</dbReference>
<evidence type="ECO:0000259" key="4">
    <source>
        <dbReference type="Pfam" id="PF18972"/>
    </source>
</evidence>
<dbReference type="InterPro" id="IPR044059">
    <property type="entry name" value="Csn1/TTC4_wheel"/>
</dbReference>
<evidence type="ECO:0000256" key="1">
    <source>
        <dbReference type="ARBA" id="ARBA00022737"/>
    </source>
</evidence>
<dbReference type="PANTHER" id="PTHR46035:SF1">
    <property type="entry name" value="TETRATRICOPEPTIDE REPEAT PROTEIN 4"/>
    <property type="match status" value="1"/>
</dbReference>
<dbReference type="GO" id="GO:0006457">
    <property type="term" value="P:protein folding"/>
    <property type="evidence" value="ECO:0007669"/>
    <property type="project" value="TreeGrafter"/>
</dbReference>
<dbReference type="OMA" id="HWAINRY"/>
<accession>A4RTH0</accession>
<dbReference type="Proteomes" id="UP000001568">
    <property type="component" value="Chromosome 2"/>
</dbReference>
<dbReference type="GO" id="GO:0005634">
    <property type="term" value="C:nucleus"/>
    <property type="evidence" value="ECO:0007669"/>
    <property type="project" value="TreeGrafter"/>
</dbReference>
<organism evidence="5 6">
    <name type="scientific">Ostreococcus lucimarinus (strain CCE9901)</name>
    <dbReference type="NCBI Taxonomy" id="436017"/>
    <lineage>
        <taxon>Eukaryota</taxon>
        <taxon>Viridiplantae</taxon>
        <taxon>Chlorophyta</taxon>
        <taxon>Mamiellophyceae</taxon>
        <taxon>Mamiellales</taxon>
        <taxon>Bathycoccaceae</taxon>
        <taxon>Ostreococcus</taxon>
    </lineage>
</organism>
<proteinExistence type="predicted"/>
<dbReference type="OrthoDB" id="420195at2759"/>
<sequence>MSAPERTPPSTSDEPSPGDRAFTDALPPLFWDGEGDEWLEETSPEFAALRAIVEDANRDATPVEIAQKCKEKGNASVKYGVANKLYARYAVEHYTAGLAAASGDATLDGTLYCNRAHAGLLLKNYRKAYSDAIKATELVSGNVKAWFRAAKAALALERAEECARCCVGGLEIEGDNRDLKVMLREAKRLVEKREQQATLDAAEKVRVRAYVEAMKSKGIRIGPASLGSGERLPAIDATTGVATYWTLFVYPESMQTDVVEAASETSTLGEHLDVLFDPAGPPLEWDERGAYARDSVEVYWQTNAAVPYTWQQVETKLLDAAGVTRREVDDDTRKEIEAMAKGRVDSRDQFMRSLNEKTKLGDLFKDKECVLAGHPVFYVIAKGTEFRQRFLDGEWEI</sequence>
<dbReference type="EMBL" id="CP000582">
    <property type="protein sequence ID" value="ABO94606.1"/>
    <property type="molecule type" value="Genomic_DNA"/>
</dbReference>
<evidence type="ECO:0000256" key="3">
    <source>
        <dbReference type="SAM" id="MobiDB-lite"/>
    </source>
</evidence>
<evidence type="ECO:0000313" key="6">
    <source>
        <dbReference type="Proteomes" id="UP000001568"/>
    </source>
</evidence>
<evidence type="ECO:0000256" key="2">
    <source>
        <dbReference type="ARBA" id="ARBA00022803"/>
    </source>
</evidence>
<dbReference type="eggNOG" id="KOG0551">
    <property type="taxonomic scope" value="Eukaryota"/>
</dbReference>
<dbReference type="Gene3D" id="1.25.40.10">
    <property type="entry name" value="Tetratricopeptide repeat domain"/>
    <property type="match status" value="1"/>
</dbReference>
<dbReference type="GeneID" id="5000352"/>
<dbReference type="STRING" id="436017.A4RTH0"/>
<dbReference type="SUPFAM" id="SSF48452">
    <property type="entry name" value="TPR-like"/>
    <property type="match status" value="1"/>
</dbReference>
<dbReference type="GO" id="GO:0051879">
    <property type="term" value="F:Hsp90 protein binding"/>
    <property type="evidence" value="ECO:0007669"/>
    <property type="project" value="InterPro"/>
</dbReference>
<dbReference type="KEGG" id="olu:OSTLU_29879"/>
<dbReference type="RefSeq" id="XP_001416313.1">
    <property type="nucleotide sequence ID" value="XM_001416276.1"/>
</dbReference>
<dbReference type="Gramene" id="ABO94606">
    <property type="protein sequence ID" value="ABO94606"/>
    <property type="gene ID" value="OSTLU_29879"/>
</dbReference>
<dbReference type="PANTHER" id="PTHR46035">
    <property type="entry name" value="TETRATRICOPEPTIDE REPEAT PROTEIN 4"/>
    <property type="match status" value="1"/>
</dbReference>
<dbReference type="AlphaFoldDB" id="A4RTH0"/>
<dbReference type="GO" id="GO:0030544">
    <property type="term" value="F:Hsp70 protein binding"/>
    <property type="evidence" value="ECO:0007669"/>
    <property type="project" value="TreeGrafter"/>
</dbReference>
<reference evidence="5 6" key="1">
    <citation type="journal article" date="2007" name="Proc. Natl. Acad. Sci. U.S.A.">
        <title>The tiny eukaryote Ostreococcus provides genomic insights into the paradox of plankton speciation.</title>
        <authorList>
            <person name="Palenik B."/>
            <person name="Grimwood J."/>
            <person name="Aerts A."/>
            <person name="Rouze P."/>
            <person name="Salamov A."/>
            <person name="Putnam N."/>
            <person name="Dupont C."/>
            <person name="Jorgensen R."/>
            <person name="Derelle E."/>
            <person name="Rombauts S."/>
            <person name="Zhou K."/>
            <person name="Otillar R."/>
            <person name="Merchant S.S."/>
            <person name="Podell S."/>
            <person name="Gaasterland T."/>
            <person name="Napoli C."/>
            <person name="Gendler K."/>
            <person name="Manuell A."/>
            <person name="Tai V."/>
            <person name="Vallon O."/>
            <person name="Piganeau G."/>
            <person name="Jancek S."/>
            <person name="Heijde M."/>
            <person name="Jabbari K."/>
            <person name="Bowler C."/>
            <person name="Lohr M."/>
            <person name="Robbens S."/>
            <person name="Werner G."/>
            <person name="Dubchak I."/>
            <person name="Pazour G.J."/>
            <person name="Ren Q."/>
            <person name="Paulsen I."/>
            <person name="Delwiche C."/>
            <person name="Schmutz J."/>
            <person name="Rokhsar D."/>
            <person name="Van de Peer Y."/>
            <person name="Moreau H."/>
            <person name="Grigoriev I.V."/>
        </authorList>
    </citation>
    <scope>NUCLEOTIDE SEQUENCE [LARGE SCALE GENOMIC DNA]</scope>
    <source>
        <strain evidence="5 6">CCE9901</strain>
    </source>
</reference>
<dbReference type="CDD" id="cd21377">
    <property type="entry name" value="CTWD_Cns1-like"/>
    <property type="match status" value="1"/>
</dbReference>
<keyword evidence="6" id="KW-1185">Reference proteome</keyword>
<evidence type="ECO:0000313" key="5">
    <source>
        <dbReference type="EMBL" id="ABO94606.1"/>
    </source>
</evidence>
<keyword evidence="1" id="KW-0677">Repeat</keyword>
<dbReference type="GO" id="GO:0005829">
    <property type="term" value="C:cytosol"/>
    <property type="evidence" value="ECO:0007669"/>
    <property type="project" value="TreeGrafter"/>
</dbReference>
<keyword evidence="2" id="KW-0802">TPR repeat</keyword>
<feature type="domain" description="Cns1/TTC4 wheel" evidence="4">
    <location>
        <begin position="244"/>
        <end position="304"/>
    </location>
</feature>
<gene>
    <name evidence="5" type="ORF">OSTLU_29879</name>
</gene>
<dbReference type="InterPro" id="IPR011990">
    <property type="entry name" value="TPR-like_helical_dom_sf"/>
</dbReference>
<protein>
    <recommendedName>
        <fullName evidence="4">Cns1/TTC4 wheel domain-containing protein</fullName>
    </recommendedName>
</protein>
<dbReference type="HOGENOM" id="CLU_040446_1_0_1"/>
<name>A4RTH0_OSTLU</name>
<feature type="region of interest" description="Disordered" evidence="3">
    <location>
        <begin position="1"/>
        <end position="26"/>
    </location>
</feature>